<sequence length="142" mass="16847">MVKKNIEYKRVYRVIDVNLNRAREGLRVCEDVARFILSGKDLAKKIRSIRQSITRTIKVNPEIFRQAISCRDTNTDFGRQADYLEKKRDSVSDTFAANFQRAKEAARALEEFTKLIDKNISNKFKRIRFRIYSLEKETFKKF</sequence>
<evidence type="ECO:0000313" key="2">
    <source>
        <dbReference type="EMBL" id="PIQ89961.1"/>
    </source>
</evidence>
<dbReference type="Pfam" id="PF17792">
    <property type="entry name" value="ThiD2"/>
    <property type="match status" value="1"/>
</dbReference>
<organism evidence="2 3">
    <name type="scientific">Candidatus Ghiorseimicrobium undicola</name>
    <dbReference type="NCBI Taxonomy" id="1974746"/>
    <lineage>
        <taxon>Bacteria</taxon>
        <taxon>Pseudomonadati</taxon>
        <taxon>Candidatus Omnitrophota</taxon>
        <taxon>Candidatus Ghiorseimicrobium</taxon>
    </lineage>
</organism>
<dbReference type="Proteomes" id="UP000229641">
    <property type="component" value="Unassembled WGS sequence"/>
</dbReference>
<dbReference type="AlphaFoldDB" id="A0A2H0LZY9"/>
<reference evidence="2 3" key="1">
    <citation type="submission" date="2017-09" db="EMBL/GenBank/DDBJ databases">
        <title>Depth-based differentiation of microbial function through sediment-hosted aquifers and enrichment of novel symbionts in the deep terrestrial subsurface.</title>
        <authorList>
            <person name="Probst A.J."/>
            <person name="Ladd B."/>
            <person name="Jarett J.K."/>
            <person name="Geller-Mcgrath D.E."/>
            <person name="Sieber C.M."/>
            <person name="Emerson J.B."/>
            <person name="Anantharaman K."/>
            <person name="Thomas B.C."/>
            <person name="Malmstrom R."/>
            <person name="Stieglmeier M."/>
            <person name="Klingl A."/>
            <person name="Woyke T."/>
            <person name="Ryan C.M."/>
            <person name="Banfield J.F."/>
        </authorList>
    </citation>
    <scope>NUCLEOTIDE SEQUENCE [LARGE SCALE GENOMIC DNA]</scope>
    <source>
        <strain evidence="2">CG11_big_fil_rev_8_21_14_0_20_42_13</strain>
    </source>
</reference>
<protein>
    <submittedName>
        <fullName evidence="2">Thiamine-phosphate pyrophosphorylase</fullName>
    </submittedName>
</protein>
<dbReference type="EMBL" id="PCWA01000007">
    <property type="protein sequence ID" value="PIQ89961.1"/>
    <property type="molecule type" value="Genomic_DNA"/>
</dbReference>
<gene>
    <name evidence="2" type="ORF">COV72_00165</name>
</gene>
<proteinExistence type="predicted"/>
<name>A0A2H0LZY9_9BACT</name>
<evidence type="ECO:0000313" key="3">
    <source>
        <dbReference type="Proteomes" id="UP000229641"/>
    </source>
</evidence>
<feature type="domain" description="ThiD2" evidence="1">
    <location>
        <begin position="13"/>
        <end position="137"/>
    </location>
</feature>
<dbReference type="InterPro" id="IPR041397">
    <property type="entry name" value="ThiD2"/>
</dbReference>
<comment type="caution">
    <text evidence="2">The sequence shown here is derived from an EMBL/GenBank/DDBJ whole genome shotgun (WGS) entry which is preliminary data.</text>
</comment>
<evidence type="ECO:0000259" key="1">
    <source>
        <dbReference type="Pfam" id="PF17792"/>
    </source>
</evidence>
<accession>A0A2H0LZY9</accession>